<dbReference type="OrthoDB" id="10265891at2759"/>
<proteinExistence type="predicted"/>
<evidence type="ECO:0000256" key="2">
    <source>
        <dbReference type="ARBA" id="ARBA00022643"/>
    </source>
</evidence>
<dbReference type="PANTHER" id="PTHR32332">
    <property type="entry name" value="2-NITROPROPANE DIOXYGENASE"/>
    <property type="match status" value="1"/>
</dbReference>
<dbReference type="PANTHER" id="PTHR32332:SF31">
    <property type="entry name" value="2-NITROPROPANE DIOXYGENASE FAMILY, PUTATIVE (AFU_ORTHOLOGUE AFUA_2G09850)-RELATED"/>
    <property type="match status" value="1"/>
</dbReference>
<dbReference type="SUPFAM" id="SSF51412">
    <property type="entry name" value="Inosine monophosphate dehydrogenase (IMPDH)"/>
    <property type="match status" value="1"/>
</dbReference>
<name>A0A553IC29_9PEZI</name>
<dbReference type="Gene3D" id="3.20.20.70">
    <property type="entry name" value="Aldolase class I"/>
    <property type="match status" value="1"/>
</dbReference>
<reference evidence="5" key="1">
    <citation type="submission" date="2019-06" db="EMBL/GenBank/DDBJ databases">
        <title>Draft genome sequence of the griseofulvin-producing fungus Xylaria cubensis strain G536.</title>
        <authorList>
            <person name="Mead M.E."/>
            <person name="Raja H.A."/>
            <person name="Steenwyk J.L."/>
            <person name="Knowles S.L."/>
            <person name="Oberlies N.H."/>
            <person name="Rokas A."/>
        </authorList>
    </citation>
    <scope>NUCLEOTIDE SEQUENCE [LARGE SCALE GENOMIC DNA]</scope>
    <source>
        <strain evidence="5">G536</strain>
    </source>
</reference>
<sequence>MAQITTPLTQQLGIQHPVLLAGMGMTSTASLAAAVSNAGGLGVIGGVGYTASQLREMIADLKSQLRDPSLPFGVDLLIPQVGGSARKTNYDYTKGSLDELIDVIIEGGAKLFVSAVGVPPKRVVERLHSKGVLYMNMIGHPKHVRKACEVGADIICAQGGEAGGHTGDIAFSVLVPACADLCKKYTSPLTGEPVALVAAGGVNDGRSLAAALMLGAQAVWVGTRFVAARESGASDYAKKAVVDAGFDDVIRSVVWTGRPLRAHKTAYIADWETNRQAEIKELTARGVMPVEHELDRLQAEGKLTDEVMEQAELRPMGVVAGLVNTPNQTAKEIVDEIVTKASELLGSAGNYVNPKSRL</sequence>
<keyword evidence="1" id="KW-0285">Flavoprotein</keyword>
<dbReference type="Proteomes" id="UP000319160">
    <property type="component" value="Unassembled WGS sequence"/>
</dbReference>
<evidence type="ECO:0000256" key="1">
    <source>
        <dbReference type="ARBA" id="ARBA00022630"/>
    </source>
</evidence>
<keyword evidence="2" id="KW-0288">FMN</keyword>
<dbReference type="EMBL" id="VFLP01000005">
    <property type="protein sequence ID" value="TRX97763.1"/>
    <property type="molecule type" value="Genomic_DNA"/>
</dbReference>
<evidence type="ECO:0000256" key="3">
    <source>
        <dbReference type="ARBA" id="ARBA00023002"/>
    </source>
</evidence>
<dbReference type="CDD" id="cd04730">
    <property type="entry name" value="NPD_like"/>
    <property type="match status" value="1"/>
</dbReference>
<dbReference type="GO" id="GO:0018580">
    <property type="term" value="F:nitronate monooxygenase activity"/>
    <property type="evidence" value="ECO:0007669"/>
    <property type="project" value="InterPro"/>
</dbReference>
<dbReference type="STRING" id="2512241.A0A553IC29"/>
<evidence type="ECO:0000313" key="4">
    <source>
        <dbReference type="EMBL" id="TRX97763.1"/>
    </source>
</evidence>
<keyword evidence="3" id="KW-0560">Oxidoreductase</keyword>
<dbReference type="Pfam" id="PF03060">
    <property type="entry name" value="NMO"/>
    <property type="match status" value="1"/>
</dbReference>
<dbReference type="AlphaFoldDB" id="A0A553IC29"/>
<comment type="caution">
    <text evidence="4">The sequence shown here is derived from an EMBL/GenBank/DDBJ whole genome shotgun (WGS) entry which is preliminary data.</text>
</comment>
<protein>
    <submittedName>
        <fullName evidence="4">Uncharacterized protein</fullName>
    </submittedName>
</protein>
<evidence type="ECO:0000313" key="5">
    <source>
        <dbReference type="Proteomes" id="UP000319160"/>
    </source>
</evidence>
<accession>A0A553IC29</accession>
<dbReference type="InterPro" id="IPR013785">
    <property type="entry name" value="Aldolase_TIM"/>
</dbReference>
<organism evidence="4 5">
    <name type="scientific">Xylaria flabelliformis</name>
    <dbReference type="NCBI Taxonomy" id="2512241"/>
    <lineage>
        <taxon>Eukaryota</taxon>
        <taxon>Fungi</taxon>
        <taxon>Dikarya</taxon>
        <taxon>Ascomycota</taxon>
        <taxon>Pezizomycotina</taxon>
        <taxon>Sordariomycetes</taxon>
        <taxon>Xylariomycetidae</taxon>
        <taxon>Xylariales</taxon>
        <taxon>Xylariaceae</taxon>
        <taxon>Xylaria</taxon>
    </lineage>
</organism>
<dbReference type="InterPro" id="IPR004136">
    <property type="entry name" value="NMO"/>
</dbReference>
<keyword evidence="5" id="KW-1185">Reference proteome</keyword>
<gene>
    <name evidence="4" type="ORF">FHL15_001518</name>
</gene>